<proteinExistence type="predicted"/>
<evidence type="ECO:0000313" key="3">
    <source>
        <dbReference type="Proteomes" id="UP001420932"/>
    </source>
</evidence>
<dbReference type="EMBL" id="JBBNAF010000004">
    <property type="protein sequence ID" value="KAK9152106.1"/>
    <property type="molecule type" value="Genomic_DNA"/>
</dbReference>
<comment type="caution">
    <text evidence="2">The sequence shown here is derived from an EMBL/GenBank/DDBJ whole genome shotgun (WGS) entry which is preliminary data.</text>
</comment>
<protein>
    <submittedName>
        <fullName evidence="2">Uncharacterized protein</fullName>
    </submittedName>
</protein>
<dbReference type="Proteomes" id="UP001420932">
    <property type="component" value="Unassembled WGS sequence"/>
</dbReference>
<reference evidence="2 3" key="1">
    <citation type="submission" date="2024-01" db="EMBL/GenBank/DDBJ databases">
        <title>Genome assemblies of Stephania.</title>
        <authorList>
            <person name="Yang L."/>
        </authorList>
    </citation>
    <scope>NUCLEOTIDE SEQUENCE [LARGE SCALE GENOMIC DNA]</scope>
    <source>
        <strain evidence="2">YNDBR</strain>
        <tissue evidence="2">Leaf</tissue>
    </source>
</reference>
<organism evidence="2 3">
    <name type="scientific">Stephania yunnanensis</name>
    <dbReference type="NCBI Taxonomy" id="152371"/>
    <lineage>
        <taxon>Eukaryota</taxon>
        <taxon>Viridiplantae</taxon>
        <taxon>Streptophyta</taxon>
        <taxon>Embryophyta</taxon>
        <taxon>Tracheophyta</taxon>
        <taxon>Spermatophyta</taxon>
        <taxon>Magnoliopsida</taxon>
        <taxon>Ranunculales</taxon>
        <taxon>Menispermaceae</taxon>
        <taxon>Menispermoideae</taxon>
        <taxon>Cissampelideae</taxon>
        <taxon>Stephania</taxon>
    </lineage>
</organism>
<feature type="compositionally biased region" description="Basic and acidic residues" evidence="1">
    <location>
        <begin position="1"/>
        <end position="12"/>
    </location>
</feature>
<evidence type="ECO:0000256" key="1">
    <source>
        <dbReference type="SAM" id="MobiDB-lite"/>
    </source>
</evidence>
<evidence type="ECO:0000313" key="2">
    <source>
        <dbReference type="EMBL" id="KAK9152106.1"/>
    </source>
</evidence>
<keyword evidence="3" id="KW-1185">Reference proteome</keyword>
<feature type="compositionally biased region" description="Basic and acidic residues" evidence="1">
    <location>
        <begin position="27"/>
        <end position="44"/>
    </location>
</feature>
<name>A0AAP0KGE3_9MAGN</name>
<sequence>MKEGELMTKECENDQGATIREQSNATREQRTTREQRREGEESARGRPGSSPTREQRRRPGSRGPDQRPGSRGPDQGAEASARCRTTREEARGWRPGKRTTMDQRGRRSRGRRNARTTTTKWRRDDDDDEDGGKET</sequence>
<gene>
    <name evidence="2" type="ORF">Syun_010415</name>
</gene>
<feature type="region of interest" description="Disordered" evidence="1">
    <location>
        <begin position="1"/>
        <end position="135"/>
    </location>
</feature>
<accession>A0AAP0KGE3</accession>
<feature type="compositionally biased region" description="Acidic residues" evidence="1">
    <location>
        <begin position="125"/>
        <end position="135"/>
    </location>
</feature>
<dbReference type="AlphaFoldDB" id="A0AAP0KGE3"/>